<dbReference type="EMBL" id="GGEC01092256">
    <property type="protein sequence ID" value="MBX72740.1"/>
    <property type="molecule type" value="Transcribed_RNA"/>
</dbReference>
<reference evidence="1" key="1">
    <citation type="submission" date="2018-02" db="EMBL/GenBank/DDBJ databases">
        <title>Rhizophora mucronata_Transcriptome.</title>
        <authorList>
            <person name="Meera S.P."/>
            <person name="Sreeshan A."/>
            <person name="Augustine A."/>
        </authorList>
    </citation>
    <scope>NUCLEOTIDE SEQUENCE</scope>
    <source>
        <tissue evidence="1">Leaf</tissue>
    </source>
</reference>
<accession>A0A2P2R0I9</accession>
<organism evidence="1">
    <name type="scientific">Rhizophora mucronata</name>
    <name type="common">Asiatic mangrove</name>
    <dbReference type="NCBI Taxonomy" id="61149"/>
    <lineage>
        <taxon>Eukaryota</taxon>
        <taxon>Viridiplantae</taxon>
        <taxon>Streptophyta</taxon>
        <taxon>Embryophyta</taxon>
        <taxon>Tracheophyta</taxon>
        <taxon>Spermatophyta</taxon>
        <taxon>Magnoliopsida</taxon>
        <taxon>eudicotyledons</taxon>
        <taxon>Gunneridae</taxon>
        <taxon>Pentapetalae</taxon>
        <taxon>rosids</taxon>
        <taxon>fabids</taxon>
        <taxon>Malpighiales</taxon>
        <taxon>Rhizophoraceae</taxon>
        <taxon>Rhizophora</taxon>
    </lineage>
</organism>
<evidence type="ECO:0000313" key="1">
    <source>
        <dbReference type="EMBL" id="MBX72740.1"/>
    </source>
</evidence>
<dbReference type="AlphaFoldDB" id="A0A2P2R0I9"/>
<protein>
    <submittedName>
        <fullName evidence="1">Uncharacterized protein</fullName>
    </submittedName>
</protein>
<sequence>MRLLNETTAHWSWHRNNDSDTVVADEVWLDNLRTSEGCRGRELEKKKQPMDEL</sequence>
<name>A0A2P2R0I9_RHIMU</name>
<proteinExistence type="predicted"/>